<dbReference type="EC" id="2.4.1.-" evidence="10"/>
<dbReference type="InterPro" id="IPR005599">
    <property type="entry name" value="GPI_mannosylTrfase"/>
</dbReference>
<dbReference type="PANTHER" id="PTHR22760:SF2">
    <property type="entry name" value="ALPHA-1,2-MANNOSYLTRANSFERASE ALG9"/>
    <property type="match status" value="1"/>
</dbReference>
<dbReference type="Proteomes" id="UP000278143">
    <property type="component" value="Unassembled WGS sequence"/>
</dbReference>
<comment type="similarity">
    <text evidence="3 10">Belongs to the glycosyltransferase 22 family.</text>
</comment>
<dbReference type="AlphaFoldDB" id="A0A4P9Z5E1"/>
<keyword evidence="7 10" id="KW-0256">Endoplasmic reticulum</keyword>
<feature type="transmembrane region" description="Helical" evidence="10">
    <location>
        <begin position="211"/>
        <end position="229"/>
    </location>
</feature>
<dbReference type="GO" id="GO:0006487">
    <property type="term" value="P:protein N-linked glycosylation"/>
    <property type="evidence" value="ECO:0007669"/>
    <property type="project" value="TreeGrafter"/>
</dbReference>
<keyword evidence="13" id="KW-1185">Reference proteome</keyword>
<evidence type="ECO:0000256" key="6">
    <source>
        <dbReference type="ARBA" id="ARBA00022692"/>
    </source>
</evidence>
<evidence type="ECO:0000256" key="10">
    <source>
        <dbReference type="RuleBase" id="RU363075"/>
    </source>
</evidence>
<comment type="pathway">
    <text evidence="2">Protein modification; protein glycosylation.</text>
</comment>
<evidence type="ECO:0000256" key="5">
    <source>
        <dbReference type="ARBA" id="ARBA00022679"/>
    </source>
</evidence>
<evidence type="ECO:0000313" key="13">
    <source>
        <dbReference type="Proteomes" id="UP000278143"/>
    </source>
</evidence>
<feature type="transmembrane region" description="Helical" evidence="10">
    <location>
        <begin position="241"/>
        <end position="257"/>
    </location>
</feature>
<dbReference type="GO" id="GO:0000026">
    <property type="term" value="F:alpha-1,2-mannosyltransferase activity"/>
    <property type="evidence" value="ECO:0007669"/>
    <property type="project" value="TreeGrafter"/>
</dbReference>
<evidence type="ECO:0000313" key="12">
    <source>
        <dbReference type="EMBL" id="RKP27837.1"/>
    </source>
</evidence>
<keyword evidence="4 10" id="KW-0328">Glycosyltransferase</keyword>
<feature type="transmembrane region" description="Helical" evidence="10">
    <location>
        <begin position="359"/>
        <end position="378"/>
    </location>
</feature>
<evidence type="ECO:0000256" key="9">
    <source>
        <dbReference type="ARBA" id="ARBA00023136"/>
    </source>
</evidence>
<keyword evidence="6 10" id="KW-0812">Transmembrane</keyword>
<organism evidence="12 13">
    <name type="scientific">Syncephalis pseudoplumigaleata</name>
    <dbReference type="NCBI Taxonomy" id="1712513"/>
    <lineage>
        <taxon>Eukaryota</taxon>
        <taxon>Fungi</taxon>
        <taxon>Fungi incertae sedis</taxon>
        <taxon>Zoopagomycota</taxon>
        <taxon>Zoopagomycotina</taxon>
        <taxon>Zoopagomycetes</taxon>
        <taxon>Zoopagales</taxon>
        <taxon>Piptocephalidaceae</taxon>
        <taxon>Syncephalis</taxon>
    </lineage>
</organism>
<evidence type="ECO:0000256" key="7">
    <source>
        <dbReference type="ARBA" id="ARBA00022824"/>
    </source>
</evidence>
<name>A0A4P9Z5E1_9FUNG</name>
<feature type="compositionally biased region" description="Basic and acidic residues" evidence="11">
    <location>
        <begin position="656"/>
        <end position="673"/>
    </location>
</feature>
<evidence type="ECO:0000256" key="3">
    <source>
        <dbReference type="ARBA" id="ARBA00007063"/>
    </source>
</evidence>
<dbReference type="UniPathway" id="UPA00378"/>
<sequence length="673" mass="75784">MPRNKKQQQQQRGVRPETATKPPAVPAREEKVEQEEAGDTDERVYCPTRHIAFRLLCLVRIYTAAKATIPDCDEVYNYWEPTHYLQYGSGLQTWEYSPVYAIRSWAYIGLHALLGRAMTLLARNKVQVFYAMRFALVVACAACETAFYQSVVDHVNRRVARYLLVALLFSAGMAQAAPALLPSTFAMYTGMLAASYFMRTPAVAARAGSRTLGAVLCLAAGAAWGWPFSGAIGLPFALEELLVRGMAIAIILVMLWRDMASDTALIALLRFPMQVPLVCIDRLFYRRWVVVPWNIVRYNVLGGEGRGPDLYGTEPWWFYLANGLVNFNVLWPLALGSIPLLIVHALVDGRPSSAHSTQTTSATTMLAIRLAPVYLWLGIFTCQAHKEERFLYPIYPLVCFNASVALHVIRQLVKRPLMVHGQHVLVSMLGLLHDPSLILSGLRIYGLHAYYHAPMSIYSYLANVELAAPASIEAHRPARVCVGKEWFRFPSSYFLPTHARLHFLRSHFHGLLPKYFIESAASSETTDQARGWRPGTWTIPTGMNDMNREEPDRYVSKRIDVEQCDYLVDVDFPHRYASSSSPSDEDPQEPRYHLHPAWRAIRCEPYLDAAHSRQLSRLMWLPRSLLAGASGDDGRAWGRYCLLARASKEAAPTDQPSRDNHAPDATSFEHSEL</sequence>
<feature type="region of interest" description="Disordered" evidence="11">
    <location>
        <begin position="648"/>
        <end position="673"/>
    </location>
</feature>
<feature type="transmembrane region" description="Helical" evidence="10">
    <location>
        <begin position="329"/>
        <end position="347"/>
    </location>
</feature>
<evidence type="ECO:0000256" key="8">
    <source>
        <dbReference type="ARBA" id="ARBA00022989"/>
    </source>
</evidence>
<feature type="region of interest" description="Disordered" evidence="11">
    <location>
        <begin position="1"/>
        <end position="39"/>
    </location>
</feature>
<dbReference type="Pfam" id="PF03901">
    <property type="entry name" value="Glyco_transf_22"/>
    <property type="match status" value="1"/>
</dbReference>
<evidence type="ECO:0000256" key="1">
    <source>
        <dbReference type="ARBA" id="ARBA00004477"/>
    </source>
</evidence>
<accession>A0A4P9Z5E1</accession>
<keyword evidence="8 10" id="KW-1133">Transmembrane helix</keyword>
<dbReference type="GO" id="GO:0005789">
    <property type="term" value="C:endoplasmic reticulum membrane"/>
    <property type="evidence" value="ECO:0007669"/>
    <property type="project" value="UniProtKB-SubCell"/>
</dbReference>
<keyword evidence="9 10" id="KW-0472">Membrane</keyword>
<evidence type="ECO:0000256" key="4">
    <source>
        <dbReference type="ARBA" id="ARBA00022676"/>
    </source>
</evidence>
<proteinExistence type="inferred from homology"/>
<feature type="transmembrane region" description="Helical" evidence="10">
    <location>
        <begin position="128"/>
        <end position="147"/>
    </location>
</feature>
<dbReference type="EMBL" id="KZ989145">
    <property type="protein sequence ID" value="RKP27837.1"/>
    <property type="molecule type" value="Genomic_DNA"/>
</dbReference>
<reference evidence="13" key="1">
    <citation type="journal article" date="2018" name="Nat. Microbiol.">
        <title>Leveraging single-cell genomics to expand the fungal tree of life.</title>
        <authorList>
            <person name="Ahrendt S.R."/>
            <person name="Quandt C.A."/>
            <person name="Ciobanu D."/>
            <person name="Clum A."/>
            <person name="Salamov A."/>
            <person name="Andreopoulos B."/>
            <person name="Cheng J.F."/>
            <person name="Woyke T."/>
            <person name="Pelin A."/>
            <person name="Henrissat B."/>
            <person name="Reynolds N.K."/>
            <person name="Benny G.L."/>
            <person name="Smith M.E."/>
            <person name="James T.Y."/>
            <person name="Grigoriev I.V."/>
        </authorList>
    </citation>
    <scope>NUCLEOTIDE SEQUENCE [LARGE SCALE GENOMIC DNA]</scope>
    <source>
        <strain evidence="13">Benny S71-1</strain>
    </source>
</reference>
<evidence type="ECO:0000256" key="2">
    <source>
        <dbReference type="ARBA" id="ARBA00004922"/>
    </source>
</evidence>
<protein>
    <recommendedName>
        <fullName evidence="10">Mannosyltransferase</fullName>
        <ecNumber evidence="10">2.4.1.-</ecNumber>
    </recommendedName>
</protein>
<comment type="subcellular location">
    <subcellularLocation>
        <location evidence="1 10">Endoplasmic reticulum membrane</location>
        <topology evidence="1 10">Multi-pass membrane protein</topology>
    </subcellularLocation>
</comment>
<gene>
    <name evidence="12" type="ORF">SYNPS1DRAFT_12080</name>
</gene>
<feature type="transmembrane region" description="Helical" evidence="10">
    <location>
        <begin position="159"/>
        <end position="177"/>
    </location>
</feature>
<dbReference type="PANTHER" id="PTHR22760">
    <property type="entry name" value="GLYCOSYLTRANSFERASE"/>
    <property type="match status" value="1"/>
</dbReference>
<evidence type="ECO:0000256" key="11">
    <source>
        <dbReference type="SAM" id="MobiDB-lite"/>
    </source>
</evidence>
<dbReference type="OrthoDB" id="497541at2759"/>
<feature type="transmembrane region" description="Helical" evidence="10">
    <location>
        <begin position="390"/>
        <end position="409"/>
    </location>
</feature>
<keyword evidence="5 12" id="KW-0808">Transferase</keyword>